<keyword evidence="10 15" id="KW-1133">Transmembrane helix</keyword>
<evidence type="ECO:0000256" key="11">
    <source>
        <dbReference type="ARBA" id="ARBA00023065"/>
    </source>
</evidence>
<keyword evidence="9" id="KW-0851">Voltage-gated channel</keyword>
<evidence type="ECO:0000256" key="10">
    <source>
        <dbReference type="ARBA" id="ARBA00022989"/>
    </source>
</evidence>
<dbReference type="SMART" id="SM00054">
    <property type="entry name" value="EFh"/>
    <property type="match status" value="2"/>
</dbReference>
<sequence>MKGETSTSSSRESQLEERVPLISLSESQTASEETAKNSAKVWKKWKKVFRERHVMKAISFVMDAIEETSRTKYLQDGSVPWTSHVIGGHIRRFVTPYLLLFWLLFTFWEKPVWCLSGDDDNCNNPDYPSWNVPYFSRWEALGIELGCWGTYTVDLSLRLTAYGWKYFDIDPALKVTGIMMVIAGADIIYGYSTSDDDSLYKFRLSPFLRVMLYIPYSQELRSEMMVVLKVLPKFSGVMVLGTAFVAIYAWAAVLIFDGTDEGSEYFSSYSETLWNLFVLLTTANWADIMMPAYTDKRGSCFFFIVYMLVGLFFLMNVVLAIAFQTYLDQEKADRSSTIEERRVNLKKAFQELDRGDKGYLTRSETMDLLSAFTSGDKAKLMFGLLDKNGNGSIHMKEFQNLCAVLVLEFEKLDTELFIFELFPKLKDNLRFKQLASTVKSDDFERAMDAMIVLCLFSVFLEVTVLSDTVGTAIDAILLSVFTIEIMVKIVVLDWDKFWSSNANRFDFVTTILVWVLVVYVLLPTDYNDTGIFKLAVFIRTLRCVRLLLGISSLKLIIDTLLRVVPIAWRLLLVLLCTMFFYCALGLQIFGGKITTDPQSSYFQSLNGTDYLAAGYEVNNFNDMPSGMVTLFEILIVSNWHVVTEGHVAVTSKWSRLFFSSFYIFGVLLVLNILIATILEKYITEYTGNVGATEVDGTKTGVEGKFRVNISKNTVMRALQRQMQTKAVTGRRVKWNAGVVNNPCTAGGVFRGSAPFALHFYGLCLCVLALGPYCSVEVNGGHTEAAAATARVARNAIRAMCCCGVNSLSSSSPMHFGRTAICLRASRCALGAA</sequence>
<feature type="compositionally biased region" description="Polar residues" evidence="14">
    <location>
        <begin position="1"/>
        <end position="12"/>
    </location>
</feature>
<keyword evidence="13" id="KW-0407">Ion channel</keyword>
<feature type="region of interest" description="Disordered" evidence="14">
    <location>
        <begin position="1"/>
        <end position="30"/>
    </location>
</feature>
<dbReference type="EMBL" id="LGRX02006001">
    <property type="protein sequence ID" value="KAK3277638.1"/>
    <property type="molecule type" value="Genomic_DNA"/>
</dbReference>
<dbReference type="Pfam" id="PF13499">
    <property type="entry name" value="EF-hand_7"/>
    <property type="match status" value="1"/>
</dbReference>
<evidence type="ECO:0000256" key="9">
    <source>
        <dbReference type="ARBA" id="ARBA00022882"/>
    </source>
</evidence>
<keyword evidence="11" id="KW-0406">Ion transport</keyword>
<evidence type="ECO:0000313" key="17">
    <source>
        <dbReference type="EMBL" id="KAK3277638.1"/>
    </source>
</evidence>
<evidence type="ECO:0000256" key="7">
    <source>
        <dbReference type="ARBA" id="ARBA00022737"/>
    </source>
</evidence>
<keyword evidence="8" id="KW-0106">Calcium</keyword>
<dbReference type="Gene3D" id="1.10.287.70">
    <property type="match status" value="2"/>
</dbReference>
<dbReference type="GO" id="GO:0005509">
    <property type="term" value="F:calcium ion binding"/>
    <property type="evidence" value="ECO:0007669"/>
    <property type="project" value="InterPro"/>
</dbReference>
<dbReference type="PROSITE" id="PS50222">
    <property type="entry name" value="EF_HAND_2"/>
    <property type="match status" value="1"/>
</dbReference>
<dbReference type="SUPFAM" id="SSF47473">
    <property type="entry name" value="EF-hand"/>
    <property type="match status" value="1"/>
</dbReference>
<dbReference type="InterPro" id="IPR027359">
    <property type="entry name" value="Volt_channel_dom_sf"/>
</dbReference>
<dbReference type="InterPro" id="IPR002048">
    <property type="entry name" value="EF_hand_dom"/>
</dbReference>
<keyword evidence="4" id="KW-0813">Transport</keyword>
<feature type="transmembrane region" description="Helical" evidence="15">
    <location>
        <begin position="472"/>
        <end position="492"/>
    </location>
</feature>
<evidence type="ECO:0000256" key="6">
    <source>
        <dbReference type="ARBA" id="ARBA00022692"/>
    </source>
</evidence>
<accession>A0AAE0LA35</accession>
<feature type="transmembrane region" description="Helical" evidence="15">
    <location>
        <begin position="656"/>
        <end position="678"/>
    </location>
</feature>
<comment type="similarity">
    <text evidence="2">Belongs to the calcium channel alpha-1 subunit (TC 1.A.1.11) family. Two pore calcium channel subfamily.</text>
</comment>
<dbReference type="Gene3D" id="1.10.238.10">
    <property type="entry name" value="EF-hand"/>
    <property type="match status" value="1"/>
</dbReference>
<keyword evidence="18" id="KW-1185">Reference proteome</keyword>
<evidence type="ECO:0000256" key="15">
    <source>
        <dbReference type="SAM" id="Phobius"/>
    </source>
</evidence>
<dbReference type="Pfam" id="PF00520">
    <property type="entry name" value="Ion_trans"/>
    <property type="match status" value="2"/>
</dbReference>
<keyword evidence="7" id="KW-0677">Repeat</keyword>
<evidence type="ECO:0000256" key="2">
    <source>
        <dbReference type="ARBA" id="ARBA00009286"/>
    </source>
</evidence>
<feature type="transmembrane region" description="Helical" evidence="15">
    <location>
        <begin position="300"/>
        <end position="323"/>
    </location>
</feature>
<feature type="transmembrane region" description="Helical" evidence="15">
    <location>
        <begin position="543"/>
        <end position="561"/>
    </location>
</feature>
<feature type="transmembrane region" description="Helical" evidence="15">
    <location>
        <begin position="446"/>
        <end position="465"/>
    </location>
</feature>
<keyword evidence="5" id="KW-0107">Calcium channel</keyword>
<feature type="domain" description="EF-hand" evidence="16">
    <location>
        <begin position="373"/>
        <end position="408"/>
    </location>
</feature>
<dbReference type="InterPro" id="IPR044581">
    <property type="entry name" value="TPC1_plant"/>
</dbReference>
<feature type="transmembrane region" description="Helical" evidence="15">
    <location>
        <begin position="504"/>
        <end position="522"/>
    </location>
</feature>
<evidence type="ECO:0000313" key="18">
    <source>
        <dbReference type="Proteomes" id="UP001190700"/>
    </source>
</evidence>
<keyword evidence="5" id="KW-0109">Calcium transport</keyword>
<dbReference type="InterPro" id="IPR005821">
    <property type="entry name" value="Ion_trans_dom"/>
</dbReference>
<evidence type="ECO:0000256" key="14">
    <source>
        <dbReference type="SAM" id="MobiDB-lite"/>
    </source>
</evidence>
<dbReference type="PANTHER" id="PTHR46988">
    <property type="entry name" value="TWO PORE CALCIUM CHANNEL PROTEIN 1"/>
    <property type="match status" value="1"/>
</dbReference>
<evidence type="ECO:0000256" key="5">
    <source>
        <dbReference type="ARBA" id="ARBA00022673"/>
    </source>
</evidence>
<comment type="caution">
    <text evidence="17">The sequence shown here is derived from an EMBL/GenBank/DDBJ whole genome shotgun (WGS) entry which is preliminary data.</text>
</comment>
<organism evidence="17 18">
    <name type="scientific">Cymbomonas tetramitiformis</name>
    <dbReference type="NCBI Taxonomy" id="36881"/>
    <lineage>
        <taxon>Eukaryota</taxon>
        <taxon>Viridiplantae</taxon>
        <taxon>Chlorophyta</taxon>
        <taxon>Pyramimonadophyceae</taxon>
        <taxon>Pyramimonadales</taxon>
        <taxon>Pyramimonadaceae</taxon>
        <taxon>Cymbomonas</taxon>
    </lineage>
</organism>
<evidence type="ECO:0000256" key="4">
    <source>
        <dbReference type="ARBA" id="ARBA00022448"/>
    </source>
</evidence>
<dbReference type="InterPro" id="IPR011992">
    <property type="entry name" value="EF-hand-dom_pair"/>
</dbReference>
<evidence type="ECO:0000259" key="16">
    <source>
        <dbReference type="PROSITE" id="PS50222"/>
    </source>
</evidence>
<evidence type="ECO:0000256" key="13">
    <source>
        <dbReference type="ARBA" id="ARBA00023303"/>
    </source>
</evidence>
<dbReference type="CDD" id="cd00051">
    <property type="entry name" value="EFh"/>
    <property type="match status" value="1"/>
</dbReference>
<name>A0AAE0LA35_9CHLO</name>
<keyword evidence="6 15" id="KW-0812">Transmembrane</keyword>
<comment type="subunit">
    <text evidence="3">Homodimer.</text>
</comment>
<evidence type="ECO:0000256" key="3">
    <source>
        <dbReference type="ARBA" id="ARBA00011738"/>
    </source>
</evidence>
<protein>
    <recommendedName>
        <fullName evidence="16">EF-hand domain-containing protein</fullName>
    </recommendedName>
</protein>
<dbReference type="AlphaFoldDB" id="A0AAE0LA35"/>
<reference evidence="17 18" key="1">
    <citation type="journal article" date="2015" name="Genome Biol. Evol.">
        <title>Comparative Genomics of a Bacterivorous Green Alga Reveals Evolutionary Causalities and Consequences of Phago-Mixotrophic Mode of Nutrition.</title>
        <authorList>
            <person name="Burns J.A."/>
            <person name="Paasch A."/>
            <person name="Narechania A."/>
            <person name="Kim E."/>
        </authorList>
    </citation>
    <scope>NUCLEOTIDE SEQUENCE [LARGE SCALE GENOMIC DNA]</scope>
    <source>
        <strain evidence="17 18">PLY_AMNH</strain>
    </source>
</reference>
<evidence type="ECO:0000256" key="8">
    <source>
        <dbReference type="ARBA" id="ARBA00022837"/>
    </source>
</evidence>
<evidence type="ECO:0000256" key="1">
    <source>
        <dbReference type="ARBA" id="ARBA00004141"/>
    </source>
</evidence>
<dbReference type="GO" id="GO:0005245">
    <property type="term" value="F:voltage-gated calcium channel activity"/>
    <property type="evidence" value="ECO:0007669"/>
    <property type="project" value="InterPro"/>
</dbReference>
<proteinExistence type="inferred from homology"/>
<feature type="transmembrane region" description="Helical" evidence="15">
    <location>
        <begin position="567"/>
        <end position="589"/>
    </location>
</feature>
<dbReference type="Proteomes" id="UP001190700">
    <property type="component" value="Unassembled WGS sequence"/>
</dbReference>
<gene>
    <name evidence="17" type="ORF">CYMTET_14366</name>
</gene>
<dbReference type="SUPFAM" id="SSF81324">
    <property type="entry name" value="Voltage-gated potassium channels"/>
    <property type="match status" value="2"/>
</dbReference>
<dbReference type="PANTHER" id="PTHR46988:SF2">
    <property type="entry name" value="TWO PORE CALCIUM CHANNEL PROTEIN 1"/>
    <property type="match status" value="1"/>
</dbReference>
<evidence type="ECO:0000256" key="12">
    <source>
        <dbReference type="ARBA" id="ARBA00023136"/>
    </source>
</evidence>
<feature type="transmembrane region" description="Helical" evidence="15">
    <location>
        <begin position="237"/>
        <end position="256"/>
    </location>
</feature>
<comment type="subcellular location">
    <subcellularLocation>
        <location evidence="1">Membrane</location>
        <topology evidence="1">Multi-pass membrane protein</topology>
    </subcellularLocation>
</comment>
<dbReference type="GO" id="GO:0034702">
    <property type="term" value="C:monoatomic ion channel complex"/>
    <property type="evidence" value="ECO:0007669"/>
    <property type="project" value="UniProtKB-KW"/>
</dbReference>
<dbReference type="Gene3D" id="1.20.120.350">
    <property type="entry name" value="Voltage-gated potassium channels. Chain C"/>
    <property type="match status" value="1"/>
</dbReference>
<keyword evidence="12 15" id="KW-0472">Membrane</keyword>